<dbReference type="Proteomes" id="UP000198600">
    <property type="component" value="Chromosome I"/>
</dbReference>
<dbReference type="Pfam" id="PF09413">
    <property type="entry name" value="DUF2007"/>
    <property type="match status" value="1"/>
</dbReference>
<evidence type="ECO:0000259" key="1">
    <source>
        <dbReference type="Pfam" id="PF09413"/>
    </source>
</evidence>
<dbReference type="InterPro" id="IPR018551">
    <property type="entry name" value="DUF2007"/>
</dbReference>
<sequence>MQRIYEPENLMEGELLQQMLASEGIEAHLVGRHLLGGTGELPIFGLLGLEVENHQASCARELITAYIGAQPMPSDDPDNVPDVLVC</sequence>
<evidence type="ECO:0000313" key="3">
    <source>
        <dbReference type="Proteomes" id="UP000198600"/>
    </source>
</evidence>
<keyword evidence="3" id="KW-1185">Reference proteome</keyword>
<proteinExistence type="predicted"/>
<evidence type="ECO:0000313" key="2">
    <source>
        <dbReference type="EMBL" id="SDU82652.1"/>
    </source>
</evidence>
<protein>
    <submittedName>
        <fullName evidence="2">Putative signal transducing protein</fullName>
    </submittedName>
</protein>
<dbReference type="RefSeq" id="WP_084376273.1">
    <property type="nucleotide sequence ID" value="NZ_LS483433.1"/>
</dbReference>
<organism evidence="2 3">
    <name type="scientific">Pseudomonas mucidolens</name>
    <dbReference type="NCBI Taxonomy" id="46679"/>
    <lineage>
        <taxon>Bacteria</taxon>
        <taxon>Pseudomonadati</taxon>
        <taxon>Pseudomonadota</taxon>
        <taxon>Gammaproteobacteria</taxon>
        <taxon>Pseudomonadales</taxon>
        <taxon>Pseudomonadaceae</taxon>
        <taxon>Pseudomonas</taxon>
    </lineage>
</organism>
<dbReference type="STRING" id="46679.SAMN05216202_0165"/>
<dbReference type="EMBL" id="LT629802">
    <property type="protein sequence ID" value="SDU82652.1"/>
    <property type="molecule type" value="Genomic_DNA"/>
</dbReference>
<reference evidence="3" key="1">
    <citation type="submission" date="2016-10" db="EMBL/GenBank/DDBJ databases">
        <authorList>
            <person name="Varghese N."/>
            <person name="Submissions S."/>
        </authorList>
    </citation>
    <scope>NUCLEOTIDE SEQUENCE [LARGE SCALE GENOMIC DNA]</scope>
    <source>
        <strain evidence="3">LMG 2223</strain>
    </source>
</reference>
<feature type="domain" description="DUF2007" evidence="1">
    <location>
        <begin position="1"/>
        <end position="65"/>
    </location>
</feature>
<dbReference type="OrthoDB" id="6197669at2"/>
<accession>A0A1H2LP92</accession>
<dbReference type="AlphaFoldDB" id="A0A1H2LP92"/>
<name>A0A1H2LP92_9PSED</name>
<gene>
    <name evidence="2" type="ORF">SAMN05216202_0165</name>
</gene>